<protein>
    <submittedName>
        <fullName evidence="2">Uncharacterized protein</fullName>
    </submittedName>
</protein>
<dbReference type="Proteomes" id="UP001558652">
    <property type="component" value="Unassembled WGS sequence"/>
</dbReference>
<evidence type="ECO:0000313" key="2">
    <source>
        <dbReference type="EMBL" id="KAL1116303.1"/>
    </source>
</evidence>
<comment type="caution">
    <text evidence="2">The sequence shown here is derived from an EMBL/GenBank/DDBJ whole genome shotgun (WGS) entry which is preliminary data.</text>
</comment>
<feature type="region of interest" description="Disordered" evidence="1">
    <location>
        <begin position="569"/>
        <end position="600"/>
    </location>
</feature>
<keyword evidence="3" id="KW-1185">Reference proteome</keyword>
<organism evidence="2 3">
    <name type="scientific">Ranatra chinensis</name>
    <dbReference type="NCBI Taxonomy" id="642074"/>
    <lineage>
        <taxon>Eukaryota</taxon>
        <taxon>Metazoa</taxon>
        <taxon>Ecdysozoa</taxon>
        <taxon>Arthropoda</taxon>
        <taxon>Hexapoda</taxon>
        <taxon>Insecta</taxon>
        <taxon>Pterygota</taxon>
        <taxon>Neoptera</taxon>
        <taxon>Paraneoptera</taxon>
        <taxon>Hemiptera</taxon>
        <taxon>Heteroptera</taxon>
        <taxon>Panheteroptera</taxon>
        <taxon>Nepomorpha</taxon>
        <taxon>Nepidae</taxon>
        <taxon>Ranatrinae</taxon>
        <taxon>Ranatra</taxon>
    </lineage>
</organism>
<reference evidence="2 3" key="1">
    <citation type="submission" date="2024-07" db="EMBL/GenBank/DDBJ databases">
        <title>Chromosome-level genome assembly of the water stick insect Ranatra chinensis (Heteroptera: Nepidae).</title>
        <authorList>
            <person name="Liu X."/>
        </authorList>
    </citation>
    <scope>NUCLEOTIDE SEQUENCE [LARGE SCALE GENOMIC DNA]</scope>
    <source>
        <strain evidence="2">Cailab_2021Rc</strain>
        <tissue evidence="2">Muscle</tissue>
    </source>
</reference>
<dbReference type="AlphaFoldDB" id="A0ABD0XYU1"/>
<dbReference type="EMBL" id="JBFDAA010000018">
    <property type="protein sequence ID" value="KAL1116303.1"/>
    <property type="molecule type" value="Genomic_DNA"/>
</dbReference>
<name>A0ABD0XYU1_9HEMI</name>
<evidence type="ECO:0000256" key="1">
    <source>
        <dbReference type="SAM" id="MobiDB-lite"/>
    </source>
</evidence>
<gene>
    <name evidence="2" type="ORF">AAG570_005798</name>
</gene>
<accession>A0ABD0XYU1</accession>
<evidence type="ECO:0000313" key="3">
    <source>
        <dbReference type="Proteomes" id="UP001558652"/>
    </source>
</evidence>
<sequence length="600" mass="67545">MVWGQQISVRDRIEYCFMACTSPDGDVSSSENMEEALLEMEGLVDAASRLCRWDPLVQLNTARRVRLLWASLTLVSYYYVEVYDETVKFKKAVAAYRKCIRLFESKELALKAILKFVSRVSLWEERKISATILTAALEEGVPNELLGSEIMRLVARAYEMDDCPLARDLLRILSSVCLSAGRLNIDCFKKLLKLHHSLAVLGEESSILLKDVSWCVLRLARSTRGDGSKSTVFRKVAGWMGAVAVSRREVADLARVMVEVAGLSHITAFGVILPDEVQYVTLAMLSSGDEAISLLGLHILVEAFDRRGNKAVFSEARLFDRDVAPNVYGLRTTGEGDEYADDNFFKDFNGFMYRAVEMCFRNHIGSIEILLKGYTLVCLILVENESVRVATNAVHIGVTLQEMVLQALADECLELATTTMYHATVASVIEYRSECAPYLLPPLRRDPEVRTVDVQTVQRELYFEPAEVHMALMKSWRSQIYWSPFWSPEYKGPPHEPNLDKSLMDHQEDPTNFDVFAFDPDGQFVAISPIVFGQVFHRKTEKNCVEEDVLPEHRTILIDRAEAAALTETFDRPLDGGGTKRKKNKPPPKVGELDAEVSAT</sequence>
<proteinExistence type="predicted"/>